<dbReference type="InterPro" id="IPR044816">
    <property type="entry name" value="BURP"/>
</dbReference>
<feature type="signal peptide" evidence="1">
    <location>
        <begin position="1"/>
        <end position="24"/>
    </location>
</feature>
<evidence type="ECO:0000256" key="1">
    <source>
        <dbReference type="SAM" id="SignalP"/>
    </source>
</evidence>
<gene>
    <name evidence="3" type="ORF">F3Y22_tig00111027pilonHSYRG00001</name>
</gene>
<dbReference type="SMART" id="SM01045">
    <property type="entry name" value="BURP"/>
    <property type="match status" value="1"/>
</dbReference>
<evidence type="ECO:0000313" key="3">
    <source>
        <dbReference type="EMBL" id="KAE8686752.1"/>
    </source>
</evidence>
<dbReference type="Pfam" id="PF03181">
    <property type="entry name" value="BURP"/>
    <property type="match status" value="1"/>
</dbReference>
<evidence type="ECO:0000259" key="2">
    <source>
        <dbReference type="PROSITE" id="PS51277"/>
    </source>
</evidence>
<feature type="domain" description="BURP" evidence="2">
    <location>
        <begin position="62"/>
        <end position="279"/>
    </location>
</feature>
<dbReference type="PANTHER" id="PTHR31236">
    <property type="entry name" value="BURP DOMAIN PROTEIN USPL1-LIKE"/>
    <property type="match status" value="1"/>
</dbReference>
<sequence>MGNEFVTCSFLLLLFLTLDPGVSSNVLRLPSMDLVEQKEDDGHSSSHFHMETVSLANYDPTFTVMKVIQVGKTIPVSFPYIKDLSPYQFLPREKTHHIPFSSKAIPELHRYFPVFPGSKQATAIEQTLKFCERDPPAGEATACLTSFESLTDYARGIIGSDSDIRIVRSSLISSSTPTLQNYTIMESKEILTGKVIPCHAEPYPYAVYYCHFQVNTDNKLFMVSLRGENGDWVDAVFLCHMDSSPWSVESKALIRLGLKPGESEVCHFFPAYDLVVVPQ</sequence>
<dbReference type="Proteomes" id="UP000436088">
    <property type="component" value="Unassembled WGS sequence"/>
</dbReference>
<organism evidence="3 4">
    <name type="scientific">Hibiscus syriacus</name>
    <name type="common">Rose of Sharon</name>
    <dbReference type="NCBI Taxonomy" id="106335"/>
    <lineage>
        <taxon>Eukaryota</taxon>
        <taxon>Viridiplantae</taxon>
        <taxon>Streptophyta</taxon>
        <taxon>Embryophyta</taxon>
        <taxon>Tracheophyta</taxon>
        <taxon>Spermatophyta</taxon>
        <taxon>Magnoliopsida</taxon>
        <taxon>eudicotyledons</taxon>
        <taxon>Gunneridae</taxon>
        <taxon>Pentapetalae</taxon>
        <taxon>rosids</taxon>
        <taxon>malvids</taxon>
        <taxon>Malvales</taxon>
        <taxon>Malvaceae</taxon>
        <taxon>Malvoideae</taxon>
        <taxon>Hibiscus</taxon>
    </lineage>
</organism>
<comment type="caution">
    <text evidence="3">The sequence shown here is derived from an EMBL/GenBank/DDBJ whole genome shotgun (WGS) entry which is preliminary data.</text>
</comment>
<dbReference type="PANTHER" id="PTHR31236:SF32">
    <property type="entry name" value="BURP DOMAIN PROTEIN USPL1-LIKE"/>
    <property type="match status" value="1"/>
</dbReference>
<keyword evidence="4" id="KW-1185">Reference proteome</keyword>
<proteinExistence type="predicted"/>
<evidence type="ECO:0000313" key="4">
    <source>
        <dbReference type="Proteomes" id="UP000436088"/>
    </source>
</evidence>
<dbReference type="EMBL" id="VEPZ02001209">
    <property type="protein sequence ID" value="KAE8686752.1"/>
    <property type="molecule type" value="Genomic_DNA"/>
</dbReference>
<reference evidence="3" key="1">
    <citation type="submission" date="2019-09" db="EMBL/GenBank/DDBJ databases">
        <title>Draft genome information of white flower Hibiscus syriacus.</title>
        <authorList>
            <person name="Kim Y.-M."/>
        </authorList>
    </citation>
    <scope>NUCLEOTIDE SEQUENCE [LARGE SCALE GENOMIC DNA]</scope>
    <source>
        <tissue evidence="3">Leaf</tissue>
    </source>
</reference>
<accession>A0A6A2Z6L6</accession>
<feature type="chain" id="PRO_5025377182" description="BURP domain-containing protein" evidence="1">
    <location>
        <begin position="25"/>
        <end position="279"/>
    </location>
</feature>
<keyword evidence="1" id="KW-0732">Signal</keyword>
<dbReference type="PROSITE" id="PS51277">
    <property type="entry name" value="BURP"/>
    <property type="match status" value="1"/>
</dbReference>
<dbReference type="AlphaFoldDB" id="A0A6A2Z6L6"/>
<dbReference type="InterPro" id="IPR004873">
    <property type="entry name" value="BURP_dom"/>
</dbReference>
<protein>
    <recommendedName>
        <fullName evidence="2">BURP domain-containing protein</fullName>
    </recommendedName>
</protein>
<dbReference type="OrthoDB" id="654134at2759"/>
<name>A0A6A2Z6L6_HIBSY</name>